<reference evidence="6 7" key="1">
    <citation type="submission" date="2020-09" db="EMBL/GenBank/DDBJ databases">
        <title>De no assembly of potato wild relative species, Solanum commersonii.</title>
        <authorList>
            <person name="Cho K."/>
        </authorList>
    </citation>
    <scope>NUCLEOTIDE SEQUENCE [LARGE SCALE GENOMIC DNA]</scope>
    <source>
        <strain evidence="6">LZ3.2</strain>
        <tissue evidence="6">Leaf</tissue>
    </source>
</reference>
<dbReference type="Proteomes" id="UP000824120">
    <property type="component" value="Chromosome 4"/>
</dbReference>
<dbReference type="InterPro" id="IPR003653">
    <property type="entry name" value="Peptidase_C48_C"/>
</dbReference>
<proteinExistence type="inferred from homology"/>
<dbReference type="GO" id="GO:0006508">
    <property type="term" value="P:proteolysis"/>
    <property type="evidence" value="ECO:0007669"/>
    <property type="project" value="UniProtKB-KW"/>
</dbReference>
<dbReference type="Pfam" id="PF09331">
    <property type="entry name" value="DUF1985"/>
    <property type="match status" value="1"/>
</dbReference>
<accession>A0A9J5ZK99</accession>
<dbReference type="SUPFAM" id="SSF54001">
    <property type="entry name" value="Cysteine proteinases"/>
    <property type="match status" value="1"/>
</dbReference>
<sequence>MDAQSPSKRFTRGSMSKSNTMQEIKSKLKNNPIRLEGMSAKSKQSNIKIVEGALSRCHVQALVIRCMFLREIEGSSKDAILIHVNGTTLRFTIRDFAIITGLKCSDNEKDFVFNTEEPNRIILQYFGVEKAITKSQLVEKFDNKVWGDNDDDAVKFAILFYIHSFILSEEPTSTVIDRKDFDLVESGRYIDYPWGKKAFDLLILHLHTKIKHDGKYLGCMVSHLLCKCGFMNVVRILIRKLLLRILNWKTKKDFPRLSYFAKGMFRDDNNPLVFKNITPTPMELKILELPPEYVQSDSSPTETAAANASDDDFQDPPCPINNKGKEKVDSCLSPPKKKSRQTVTPVQKKTTPRVISKQPCLIKSPRRANVAKRPKSPLPKRQGKKHANVPSYTGIKQNVEIKSSVPFEIPSTSKSHDFSISRDEFDQFKLSMEKQFTDLRNFIENNFKVVLDSIKSKNAEDKGDGVEVTDKVPVGVVQSEEPSQHLPSELNCQSVFNDLNDQEKVVRVSVPSSTPDVSIHQSKLHSPAGQSTFSPLVQQFSNPEPLGHNNSGVPINFTVQNTSNIFEVQNNSEKENCEDVPIEVVKEGSQFMDDQTDFNNSSFQDLLNVVHDQTEKMEKEELSDTNKAGSSNVNKLVVEEVLMPPAPLQMVYDDQPNINPERSMVLHPLLAVDEHTPLPIHRERRPGPFNTSPYVTSFGSESGSSSRFHFSFDLKHPFVAMSDLERTTLYIHFWKWLNEGLLVRHNTKNGKEERYKKNKSVLQMWFHFGIVTVQNKNWFYRLAYKNQLLDDSHVDVILYYIRKRAKYSDTNAFSFITVDCNFSNLITNVWDAYYNFESNINKESTEESIIEYINGYRMHVARPWHTVDNILIPVNIKEIFHWILIVVSINDRSIQIYDSLRGGALHDSSVENEIKKYAQLVPMYLSKSDFYGKKGIDISSHPKYKSHSECDSFEMIYVNDIPQQDAGSLDCGLYVAAYADHISNGNVVPKSFDSEFTRIQYASLLWNYGVQKIQADATSDSEAPERPIRIHRDCDSSEKITIN</sequence>
<evidence type="ECO:0000259" key="5">
    <source>
        <dbReference type="PROSITE" id="PS50600"/>
    </source>
</evidence>
<dbReference type="PROSITE" id="PS50600">
    <property type="entry name" value="ULP_PROTEASE"/>
    <property type="match status" value="1"/>
</dbReference>
<dbReference type="PANTHER" id="PTHR48302:SF2">
    <property type="entry name" value="DUF1985 DOMAIN-CONTAINING PROTEIN"/>
    <property type="match status" value="1"/>
</dbReference>
<gene>
    <name evidence="6" type="ORF">H5410_023840</name>
</gene>
<comment type="similarity">
    <text evidence="1">Belongs to the peptidase C48 family.</text>
</comment>
<evidence type="ECO:0000256" key="3">
    <source>
        <dbReference type="ARBA" id="ARBA00022801"/>
    </source>
</evidence>
<evidence type="ECO:0000313" key="7">
    <source>
        <dbReference type="Proteomes" id="UP000824120"/>
    </source>
</evidence>
<keyword evidence="3" id="KW-0378">Hydrolase</keyword>
<protein>
    <recommendedName>
        <fullName evidence="5">Ubiquitin-like protease family profile domain-containing protein</fullName>
    </recommendedName>
</protein>
<comment type="caution">
    <text evidence="6">The sequence shown here is derived from an EMBL/GenBank/DDBJ whole genome shotgun (WGS) entry which is preliminary data.</text>
</comment>
<dbReference type="GO" id="GO:0008234">
    <property type="term" value="F:cysteine-type peptidase activity"/>
    <property type="evidence" value="ECO:0007669"/>
    <property type="project" value="InterPro"/>
</dbReference>
<feature type="region of interest" description="Disordered" evidence="4">
    <location>
        <begin position="1"/>
        <end position="22"/>
    </location>
</feature>
<evidence type="ECO:0000256" key="2">
    <source>
        <dbReference type="ARBA" id="ARBA00022670"/>
    </source>
</evidence>
<evidence type="ECO:0000256" key="1">
    <source>
        <dbReference type="ARBA" id="ARBA00005234"/>
    </source>
</evidence>
<dbReference type="InterPro" id="IPR015410">
    <property type="entry name" value="DUF1985"/>
</dbReference>
<feature type="compositionally biased region" description="Basic residues" evidence="4">
    <location>
        <begin position="364"/>
        <end position="375"/>
    </location>
</feature>
<dbReference type="Pfam" id="PF02902">
    <property type="entry name" value="Peptidase_C48"/>
    <property type="match status" value="1"/>
</dbReference>
<dbReference type="OrthoDB" id="1194650at2759"/>
<evidence type="ECO:0000256" key="4">
    <source>
        <dbReference type="SAM" id="MobiDB-lite"/>
    </source>
</evidence>
<dbReference type="EMBL" id="JACXVP010000004">
    <property type="protein sequence ID" value="KAG5612559.1"/>
    <property type="molecule type" value="Genomic_DNA"/>
</dbReference>
<keyword evidence="2" id="KW-0645">Protease</keyword>
<keyword evidence="7" id="KW-1185">Reference proteome</keyword>
<evidence type="ECO:0000313" key="6">
    <source>
        <dbReference type="EMBL" id="KAG5612559.1"/>
    </source>
</evidence>
<dbReference type="Gene3D" id="3.40.395.10">
    <property type="entry name" value="Adenoviral Proteinase, Chain A"/>
    <property type="match status" value="1"/>
</dbReference>
<organism evidence="6 7">
    <name type="scientific">Solanum commersonii</name>
    <name type="common">Commerson's wild potato</name>
    <name type="synonym">Commerson's nightshade</name>
    <dbReference type="NCBI Taxonomy" id="4109"/>
    <lineage>
        <taxon>Eukaryota</taxon>
        <taxon>Viridiplantae</taxon>
        <taxon>Streptophyta</taxon>
        <taxon>Embryophyta</taxon>
        <taxon>Tracheophyta</taxon>
        <taxon>Spermatophyta</taxon>
        <taxon>Magnoliopsida</taxon>
        <taxon>eudicotyledons</taxon>
        <taxon>Gunneridae</taxon>
        <taxon>Pentapetalae</taxon>
        <taxon>asterids</taxon>
        <taxon>lamiids</taxon>
        <taxon>Solanales</taxon>
        <taxon>Solanaceae</taxon>
        <taxon>Solanoideae</taxon>
        <taxon>Solaneae</taxon>
        <taxon>Solanum</taxon>
    </lineage>
</organism>
<dbReference type="InterPro" id="IPR038765">
    <property type="entry name" value="Papain-like_cys_pep_sf"/>
</dbReference>
<name>A0A9J5ZK99_SOLCO</name>
<dbReference type="AlphaFoldDB" id="A0A9J5ZK99"/>
<feature type="domain" description="Ubiquitin-like protease family profile" evidence="5">
    <location>
        <begin position="771"/>
        <end position="982"/>
    </location>
</feature>
<feature type="compositionally biased region" description="Polar residues" evidence="4">
    <location>
        <begin position="295"/>
        <end position="306"/>
    </location>
</feature>
<feature type="region of interest" description="Disordered" evidence="4">
    <location>
        <begin position="294"/>
        <end position="395"/>
    </location>
</feature>
<dbReference type="PANTHER" id="PTHR48302">
    <property type="entry name" value="ULP1 PROTEASE FAMILY, C-TERMINAL CATALYTIC DOMAIN CONTAINING PROTEIN"/>
    <property type="match status" value="1"/>
</dbReference>